<dbReference type="InParanoid" id="A0A1Y2ELM7"/>
<dbReference type="InterPro" id="IPR011008">
    <property type="entry name" value="Dimeric_a/b-barrel"/>
</dbReference>
<keyword evidence="4" id="KW-1185">Reference proteome</keyword>
<dbReference type="OrthoDB" id="10262843at2759"/>
<dbReference type="PANTHER" id="PTHR21017:SF17">
    <property type="entry name" value="PROTEIN NIPSNAP"/>
    <property type="match status" value="1"/>
</dbReference>
<dbReference type="EMBL" id="MCGR01000052">
    <property type="protein sequence ID" value="ORY72418.1"/>
    <property type="molecule type" value="Genomic_DNA"/>
</dbReference>
<dbReference type="Gene3D" id="3.30.70.100">
    <property type="match status" value="2"/>
</dbReference>
<reference evidence="3 4" key="1">
    <citation type="submission" date="2016-07" db="EMBL/GenBank/DDBJ databases">
        <title>Pervasive Adenine N6-methylation of Active Genes in Fungi.</title>
        <authorList>
            <consortium name="DOE Joint Genome Institute"/>
            <person name="Mondo S.J."/>
            <person name="Dannebaum R.O."/>
            <person name="Kuo R.C."/>
            <person name="Labutti K."/>
            <person name="Haridas S."/>
            <person name="Kuo A."/>
            <person name="Salamov A."/>
            <person name="Ahrendt S.R."/>
            <person name="Lipzen A."/>
            <person name="Sullivan W."/>
            <person name="Andreopoulos W.B."/>
            <person name="Clum A."/>
            <person name="Lindquist E."/>
            <person name="Daum C."/>
            <person name="Ramamoorthy G.K."/>
            <person name="Gryganskyi A."/>
            <person name="Culley D."/>
            <person name="Magnuson J.K."/>
            <person name="James T.Y."/>
            <person name="O'Malley M.A."/>
            <person name="Stajich J.E."/>
            <person name="Spatafora J.W."/>
            <person name="Visel A."/>
            <person name="Grigoriev I.V."/>
        </authorList>
    </citation>
    <scope>NUCLEOTIDE SEQUENCE [LARGE SCALE GENOMIC DNA]</scope>
    <source>
        <strain evidence="3 4">62-1032</strain>
    </source>
</reference>
<proteinExistence type="inferred from homology"/>
<dbReference type="GO" id="GO:0005739">
    <property type="term" value="C:mitochondrion"/>
    <property type="evidence" value="ECO:0007669"/>
    <property type="project" value="TreeGrafter"/>
</dbReference>
<dbReference type="SUPFAM" id="SSF54909">
    <property type="entry name" value="Dimeric alpha+beta barrel"/>
    <property type="match status" value="2"/>
</dbReference>
<sequence>MASLTRPLRAGALSALSTRRIVQVAAQQQQQRFITNSGPLGAAKGFVSAILHGSEEAQAEGAAAVQHSKMVGRGKYMHEFQKHKVLPQHVEQYKALIADYYRGIHESPDFDARLTGSWEIVVGEVDTFVHIWEYQGLPGFERTKAAVKESKGHLEFFNHEILPLIQSRTSQLNQEFAFWQVAEPKTDMGGIFELRSYSLKPGSLLEWEHEWRVGLEARLASGHQPIGAWFSQLGTLHQVHHIWHYESLEQRRLTRQKAWAIDTWSGTVSKTVKLTEKMDTNILRALPYSPMR</sequence>
<dbReference type="FunFam" id="3.30.70.100:FF:000004">
    <property type="entry name" value="NIPSNAP family protein"/>
    <property type="match status" value="1"/>
</dbReference>
<dbReference type="AlphaFoldDB" id="A0A1Y2ELM7"/>
<feature type="domain" description="NIPSNAP" evidence="2">
    <location>
        <begin position="192"/>
        <end position="290"/>
    </location>
</feature>
<dbReference type="InterPro" id="IPR051557">
    <property type="entry name" value="NipSnap_domain"/>
</dbReference>
<accession>A0A1Y2ELM7</accession>
<dbReference type="InterPro" id="IPR012577">
    <property type="entry name" value="NIPSNAP"/>
</dbReference>
<gene>
    <name evidence="3" type="ORF">BCR35DRAFT_307700</name>
</gene>
<evidence type="ECO:0000313" key="3">
    <source>
        <dbReference type="EMBL" id="ORY72418.1"/>
    </source>
</evidence>
<dbReference type="GO" id="GO:0000423">
    <property type="term" value="P:mitophagy"/>
    <property type="evidence" value="ECO:0007669"/>
    <property type="project" value="UniProtKB-ARBA"/>
</dbReference>
<comment type="caution">
    <text evidence="3">The sequence shown here is derived from an EMBL/GenBank/DDBJ whole genome shotgun (WGS) entry which is preliminary data.</text>
</comment>
<organism evidence="3 4">
    <name type="scientific">Leucosporidium creatinivorum</name>
    <dbReference type="NCBI Taxonomy" id="106004"/>
    <lineage>
        <taxon>Eukaryota</taxon>
        <taxon>Fungi</taxon>
        <taxon>Dikarya</taxon>
        <taxon>Basidiomycota</taxon>
        <taxon>Pucciniomycotina</taxon>
        <taxon>Microbotryomycetes</taxon>
        <taxon>Leucosporidiales</taxon>
        <taxon>Leucosporidium</taxon>
    </lineage>
</organism>
<dbReference type="STRING" id="106004.A0A1Y2ELM7"/>
<name>A0A1Y2ELM7_9BASI</name>
<dbReference type="Proteomes" id="UP000193467">
    <property type="component" value="Unassembled WGS sequence"/>
</dbReference>
<evidence type="ECO:0000313" key="4">
    <source>
        <dbReference type="Proteomes" id="UP000193467"/>
    </source>
</evidence>
<evidence type="ECO:0000259" key="2">
    <source>
        <dbReference type="Pfam" id="PF07978"/>
    </source>
</evidence>
<evidence type="ECO:0000256" key="1">
    <source>
        <dbReference type="ARBA" id="ARBA00005291"/>
    </source>
</evidence>
<dbReference type="Pfam" id="PF07978">
    <property type="entry name" value="NIPSNAP"/>
    <property type="match status" value="1"/>
</dbReference>
<dbReference type="PANTHER" id="PTHR21017">
    <property type="entry name" value="NIPSNAP-RELATED"/>
    <property type="match status" value="1"/>
</dbReference>
<comment type="similarity">
    <text evidence="1">Belongs to the NipSnap family.</text>
</comment>
<protein>
    <recommendedName>
        <fullName evidence="2">NIPSNAP domain-containing protein</fullName>
    </recommendedName>
</protein>